<proteinExistence type="predicted"/>
<reference evidence="2 3" key="1">
    <citation type="submission" date="2016-02" db="EMBL/GenBank/DDBJ databases">
        <title>Draft genome sequence of the strain BR 10247T Bradyrhizobium neotropicale isolated from nodules of Centrolobium paraense.</title>
        <authorList>
            <person name="Simoes-Araujo J.L."/>
            <person name="Barauna A.C."/>
            <person name="Silva K."/>
            <person name="Zilli J.E."/>
        </authorList>
    </citation>
    <scope>NUCLEOTIDE SEQUENCE [LARGE SCALE GENOMIC DNA]</scope>
    <source>
        <strain evidence="2 3">BR 10247</strain>
    </source>
</reference>
<dbReference type="SMART" id="SM00886">
    <property type="entry name" value="Dabb"/>
    <property type="match status" value="1"/>
</dbReference>
<dbReference type="Gene3D" id="3.30.70.100">
    <property type="match status" value="1"/>
</dbReference>
<gene>
    <name evidence="2" type="ORF">AXW67_22825</name>
</gene>
<evidence type="ECO:0000259" key="1">
    <source>
        <dbReference type="PROSITE" id="PS51502"/>
    </source>
</evidence>
<evidence type="ECO:0000313" key="2">
    <source>
        <dbReference type="EMBL" id="OAF11640.1"/>
    </source>
</evidence>
<dbReference type="RefSeq" id="WP_063680651.1">
    <property type="nucleotide sequence ID" value="NZ_LSEF01000089.1"/>
</dbReference>
<dbReference type="Proteomes" id="UP000077173">
    <property type="component" value="Unassembled WGS sequence"/>
</dbReference>
<dbReference type="Pfam" id="PF07876">
    <property type="entry name" value="Dabb"/>
    <property type="match status" value="1"/>
</dbReference>
<dbReference type="PROSITE" id="PS51502">
    <property type="entry name" value="S_R_A_B_BARREL"/>
    <property type="match status" value="1"/>
</dbReference>
<dbReference type="InterPro" id="IPR013097">
    <property type="entry name" value="Dabb"/>
</dbReference>
<dbReference type="EMBL" id="LSEF01000089">
    <property type="protein sequence ID" value="OAF11640.1"/>
    <property type="molecule type" value="Genomic_DNA"/>
</dbReference>
<dbReference type="AlphaFoldDB" id="A0A176YV91"/>
<sequence length="100" mass="11321">MFLHVVMMQFNRDADAQFHQRVQHYCARIKSECDGVAGYDFQPNLASRSDGLDHAVIGAFADSAAHDRYQVSSAHQEMKAYMASFIERLVVCDSEIQTFS</sequence>
<dbReference type="SUPFAM" id="SSF54909">
    <property type="entry name" value="Dimeric alpha+beta barrel"/>
    <property type="match status" value="1"/>
</dbReference>
<organism evidence="2 3">
    <name type="scientific">Bradyrhizobium neotropicale</name>
    <dbReference type="NCBI Taxonomy" id="1497615"/>
    <lineage>
        <taxon>Bacteria</taxon>
        <taxon>Pseudomonadati</taxon>
        <taxon>Pseudomonadota</taxon>
        <taxon>Alphaproteobacteria</taxon>
        <taxon>Hyphomicrobiales</taxon>
        <taxon>Nitrobacteraceae</taxon>
        <taxon>Bradyrhizobium</taxon>
    </lineage>
</organism>
<dbReference type="InterPro" id="IPR011008">
    <property type="entry name" value="Dimeric_a/b-barrel"/>
</dbReference>
<accession>A0A176YV91</accession>
<name>A0A176YV91_9BRAD</name>
<protein>
    <submittedName>
        <fullName evidence="2">Stress responsive protein</fullName>
    </submittedName>
</protein>
<evidence type="ECO:0000313" key="3">
    <source>
        <dbReference type="Proteomes" id="UP000077173"/>
    </source>
</evidence>
<keyword evidence="3" id="KW-1185">Reference proteome</keyword>
<feature type="domain" description="Stress-response A/B barrel" evidence="1">
    <location>
        <begin position="2"/>
        <end position="94"/>
    </location>
</feature>
<comment type="caution">
    <text evidence="2">The sequence shown here is derived from an EMBL/GenBank/DDBJ whole genome shotgun (WGS) entry which is preliminary data.</text>
</comment>